<keyword evidence="5" id="KW-1185">Reference proteome</keyword>
<reference evidence="4 5" key="1">
    <citation type="submission" date="2018-11" db="EMBL/GenBank/DDBJ databases">
        <title>Genome assembly of Steccherinum ochraceum LE-BIN_3174, the white-rot fungus of the Steccherinaceae family (The Residual Polyporoid clade, Polyporales, Basidiomycota).</title>
        <authorList>
            <person name="Fedorova T.V."/>
            <person name="Glazunova O.A."/>
            <person name="Landesman E.O."/>
            <person name="Moiseenko K.V."/>
            <person name="Psurtseva N.V."/>
            <person name="Savinova O.S."/>
            <person name="Shakhova N.V."/>
            <person name="Tyazhelova T.V."/>
            <person name="Vasina D.V."/>
        </authorList>
    </citation>
    <scope>NUCLEOTIDE SEQUENCE [LARGE SCALE GENOMIC DNA]</scope>
    <source>
        <strain evidence="4 5">LE-BIN_3174</strain>
    </source>
</reference>
<dbReference type="GO" id="GO:0006620">
    <property type="term" value="P:post-translational protein targeting to endoplasmic reticulum membrane"/>
    <property type="evidence" value="ECO:0007669"/>
    <property type="project" value="TreeGrafter"/>
</dbReference>
<dbReference type="GO" id="GO:0072380">
    <property type="term" value="C:TRC complex"/>
    <property type="evidence" value="ECO:0007669"/>
    <property type="project" value="TreeGrafter"/>
</dbReference>
<dbReference type="InterPro" id="IPR047150">
    <property type="entry name" value="SGT"/>
</dbReference>
<proteinExistence type="predicted"/>
<dbReference type="SUPFAM" id="SSF48452">
    <property type="entry name" value="TPR-like"/>
    <property type="match status" value="1"/>
</dbReference>
<dbReference type="PANTHER" id="PTHR45831">
    <property type="entry name" value="LD24721P"/>
    <property type="match status" value="1"/>
</dbReference>
<evidence type="ECO:0000256" key="1">
    <source>
        <dbReference type="ARBA" id="ARBA00022737"/>
    </source>
</evidence>
<keyword evidence="2" id="KW-0802">TPR repeat</keyword>
<name>A0A4V2MX52_9APHY</name>
<dbReference type="EMBL" id="RWJN01000056">
    <property type="protein sequence ID" value="TCD68827.1"/>
    <property type="molecule type" value="Genomic_DNA"/>
</dbReference>
<dbReference type="GO" id="GO:0060090">
    <property type="term" value="F:molecular adaptor activity"/>
    <property type="evidence" value="ECO:0007669"/>
    <property type="project" value="TreeGrafter"/>
</dbReference>
<dbReference type="InterPro" id="IPR011990">
    <property type="entry name" value="TPR-like_helical_dom_sf"/>
</dbReference>
<dbReference type="Proteomes" id="UP000292702">
    <property type="component" value="Unassembled WGS sequence"/>
</dbReference>
<dbReference type="InterPro" id="IPR019734">
    <property type="entry name" value="TPR_rpt"/>
</dbReference>
<evidence type="ECO:0000256" key="3">
    <source>
        <dbReference type="SAM" id="MobiDB-lite"/>
    </source>
</evidence>
<dbReference type="OrthoDB" id="2423701at2759"/>
<evidence type="ECO:0000313" key="4">
    <source>
        <dbReference type="EMBL" id="TCD68827.1"/>
    </source>
</evidence>
<dbReference type="AlphaFoldDB" id="A0A4V2MX52"/>
<sequence length="438" mass="48836">MADVAAKRKEEGNALFVKKDYRAALHKYSEALKVGGDNAVLYANRAACCQNLKQYSEAESDAKKAVELDGAYTKGWARLAAAQSSLGHDQSSVESWQKAISTLPSEGLSAKELKQKQQYETELNIVQDRIQKRLEREAILARPPTPPPIHAFPESQAPWSRAKAPAARRPTVDSSSIVIQQAHLEWRDGEKKMAQKSVGAIASFSNALLRDRRAISVRSGDWADAQIKLELEAVGGWTGDSPGDIIQEAKERLRTQSWVTVRPALDITVRVLILRGYTEIFVYNRNNLAADLIGKALTLIRRGLVEWEDIPQDERGVVFSQHILRGVHGLYVEAYMKCFTTHPSTVSMATLFEESQKLLAHCETLVTTGDEDPAFVWSFEHYPKGRALGNIGFYHCRSGNNSESYRNAMDHYREAAEAYSAAADCYPKDDENHLCTVP</sequence>
<organism evidence="4 5">
    <name type="scientific">Steccherinum ochraceum</name>
    <dbReference type="NCBI Taxonomy" id="92696"/>
    <lineage>
        <taxon>Eukaryota</taxon>
        <taxon>Fungi</taxon>
        <taxon>Dikarya</taxon>
        <taxon>Basidiomycota</taxon>
        <taxon>Agaricomycotina</taxon>
        <taxon>Agaricomycetes</taxon>
        <taxon>Polyporales</taxon>
        <taxon>Steccherinaceae</taxon>
        <taxon>Steccherinum</taxon>
    </lineage>
</organism>
<feature type="region of interest" description="Disordered" evidence="3">
    <location>
        <begin position="142"/>
        <end position="161"/>
    </location>
</feature>
<protein>
    <submittedName>
        <fullName evidence="4">Uncharacterized protein</fullName>
    </submittedName>
</protein>
<dbReference type="PANTHER" id="PTHR45831:SF2">
    <property type="entry name" value="LD24721P"/>
    <property type="match status" value="1"/>
</dbReference>
<keyword evidence="1" id="KW-0677">Repeat</keyword>
<evidence type="ECO:0000313" key="5">
    <source>
        <dbReference type="Proteomes" id="UP000292702"/>
    </source>
</evidence>
<evidence type="ECO:0000256" key="2">
    <source>
        <dbReference type="ARBA" id="ARBA00022803"/>
    </source>
</evidence>
<dbReference type="STRING" id="92696.A0A4V2MX52"/>
<dbReference type="SMART" id="SM00028">
    <property type="entry name" value="TPR"/>
    <property type="match status" value="3"/>
</dbReference>
<comment type="caution">
    <text evidence="4">The sequence shown here is derived from an EMBL/GenBank/DDBJ whole genome shotgun (WGS) entry which is preliminary data.</text>
</comment>
<accession>A0A4V2MX52</accession>
<dbReference type="GO" id="GO:0016020">
    <property type="term" value="C:membrane"/>
    <property type="evidence" value="ECO:0007669"/>
    <property type="project" value="TreeGrafter"/>
</dbReference>
<dbReference type="Gene3D" id="1.25.40.10">
    <property type="entry name" value="Tetratricopeptide repeat domain"/>
    <property type="match status" value="1"/>
</dbReference>
<gene>
    <name evidence="4" type="ORF">EIP91_009694</name>
</gene>